<organism evidence="1">
    <name type="scientific">marine sediment metagenome</name>
    <dbReference type="NCBI Taxonomy" id="412755"/>
    <lineage>
        <taxon>unclassified sequences</taxon>
        <taxon>metagenomes</taxon>
        <taxon>ecological metagenomes</taxon>
    </lineage>
</organism>
<comment type="caution">
    <text evidence="1">The sequence shown here is derived from an EMBL/GenBank/DDBJ whole genome shotgun (WGS) entry which is preliminary data.</text>
</comment>
<dbReference type="EMBL" id="LAZR01010850">
    <property type="protein sequence ID" value="KKM64702.1"/>
    <property type="molecule type" value="Genomic_DNA"/>
</dbReference>
<accession>A0A0F9M646</accession>
<proteinExistence type="predicted"/>
<dbReference type="AlphaFoldDB" id="A0A0F9M646"/>
<protein>
    <submittedName>
        <fullName evidence="1">Uncharacterized protein</fullName>
    </submittedName>
</protein>
<reference evidence="1" key="1">
    <citation type="journal article" date="2015" name="Nature">
        <title>Complex archaea that bridge the gap between prokaryotes and eukaryotes.</title>
        <authorList>
            <person name="Spang A."/>
            <person name="Saw J.H."/>
            <person name="Jorgensen S.L."/>
            <person name="Zaremba-Niedzwiedzka K."/>
            <person name="Martijn J."/>
            <person name="Lind A.E."/>
            <person name="van Eijk R."/>
            <person name="Schleper C."/>
            <person name="Guy L."/>
            <person name="Ettema T.J."/>
        </authorList>
    </citation>
    <scope>NUCLEOTIDE SEQUENCE</scope>
</reference>
<evidence type="ECO:0000313" key="1">
    <source>
        <dbReference type="EMBL" id="KKM64702.1"/>
    </source>
</evidence>
<name>A0A0F9M646_9ZZZZ</name>
<gene>
    <name evidence="1" type="ORF">LCGC14_1498680</name>
</gene>
<sequence>MRCTRLKTIKQIPIPIITNNQRVNFSILCAMEVYIESEWTTWANNWLSGKNRTNAAAYTAAEIANTKASVCIYATVDANAAYSAAYAAFDAANVGRQVPRAYAANAAAYAVKNKKLSLIKLAKLAQQ</sequence>